<sequence length="117" mass="14024">MRISEQQRRQRLAERRRNKIKNDIILKALQEASDLDALRAEKRLIIEEERRLKALLGVEKTNSKKKQDLMAAMRAETHRRQMKHEHRRSQRVAFEEEIQQKSRLALLEKHGLTGRYS</sequence>
<evidence type="ECO:0000313" key="1">
    <source>
        <dbReference type="EMBL" id="CAE0432575.1"/>
    </source>
</evidence>
<reference evidence="1" key="1">
    <citation type="submission" date="2021-01" db="EMBL/GenBank/DDBJ databases">
        <authorList>
            <person name="Corre E."/>
            <person name="Pelletier E."/>
            <person name="Niang G."/>
            <person name="Scheremetjew M."/>
            <person name="Finn R."/>
            <person name="Kale V."/>
            <person name="Holt S."/>
            <person name="Cochrane G."/>
            <person name="Meng A."/>
            <person name="Brown T."/>
            <person name="Cohen L."/>
        </authorList>
    </citation>
    <scope>NUCLEOTIDE SEQUENCE</scope>
    <source>
        <strain evidence="1">GSBS06</strain>
    </source>
</reference>
<gene>
    <name evidence="1" type="ORF">ASTO00021_LOCUS2898</name>
</gene>
<proteinExistence type="predicted"/>
<dbReference type="EMBL" id="HBIN01004150">
    <property type="protein sequence ID" value="CAE0432575.1"/>
    <property type="molecule type" value="Transcribed_RNA"/>
</dbReference>
<name>A0A7S3PFA4_9STRA</name>
<protein>
    <submittedName>
        <fullName evidence="1">Uncharacterized protein</fullName>
    </submittedName>
</protein>
<accession>A0A7S3PFA4</accession>
<organism evidence="1">
    <name type="scientific">Aplanochytrium stocchinoi</name>
    <dbReference type="NCBI Taxonomy" id="215587"/>
    <lineage>
        <taxon>Eukaryota</taxon>
        <taxon>Sar</taxon>
        <taxon>Stramenopiles</taxon>
        <taxon>Bigyra</taxon>
        <taxon>Labyrinthulomycetes</taxon>
        <taxon>Thraustochytrida</taxon>
        <taxon>Thraustochytriidae</taxon>
        <taxon>Aplanochytrium</taxon>
    </lineage>
</organism>
<dbReference type="AlphaFoldDB" id="A0A7S3PFA4"/>